<keyword evidence="15" id="KW-1185">Reference proteome</keyword>
<comment type="similarity">
    <text evidence="2">Belongs to the krueppel C2H2-type zinc-finger protein family.</text>
</comment>
<reference evidence="15" key="1">
    <citation type="submission" date="2013-09" db="EMBL/GenBank/DDBJ databases">
        <title>The Genome Sequence of Anopheles maculatus species B.</title>
        <authorList>
            <consortium name="The Broad Institute Genomics Platform"/>
            <person name="Neafsey D.E."/>
            <person name="Besansky N."/>
            <person name="Howell P."/>
            <person name="Walton C."/>
            <person name="Young S.K."/>
            <person name="Zeng Q."/>
            <person name="Gargeya S."/>
            <person name="Fitzgerald M."/>
            <person name="Haas B."/>
            <person name="Abouelleil A."/>
            <person name="Allen A.W."/>
            <person name="Alvarado L."/>
            <person name="Arachchi H.M."/>
            <person name="Berlin A.M."/>
            <person name="Chapman S.B."/>
            <person name="Gainer-Dewar J."/>
            <person name="Goldberg J."/>
            <person name="Griggs A."/>
            <person name="Gujja S."/>
            <person name="Hansen M."/>
            <person name="Howarth C."/>
            <person name="Imamovic A."/>
            <person name="Ireland A."/>
            <person name="Larimer J."/>
            <person name="McCowan C."/>
            <person name="Murphy C."/>
            <person name="Pearson M."/>
            <person name="Poon T.W."/>
            <person name="Priest M."/>
            <person name="Roberts A."/>
            <person name="Saif S."/>
            <person name="Shea T."/>
            <person name="Sisk P."/>
            <person name="Sykes S."/>
            <person name="Wortman J."/>
            <person name="Nusbaum C."/>
            <person name="Birren B."/>
        </authorList>
    </citation>
    <scope>NUCLEOTIDE SEQUENCE [LARGE SCALE GENOMIC DNA]</scope>
    <source>
        <strain evidence="15">maculatus3</strain>
    </source>
</reference>
<keyword evidence="3" id="KW-0479">Metal-binding</keyword>
<dbReference type="GO" id="GO:0005634">
    <property type="term" value="C:nucleus"/>
    <property type="evidence" value="ECO:0007669"/>
    <property type="project" value="UniProtKB-SubCell"/>
</dbReference>
<feature type="region of interest" description="Disordered" evidence="12">
    <location>
        <begin position="170"/>
        <end position="191"/>
    </location>
</feature>
<protein>
    <recommendedName>
        <fullName evidence="13">C2H2-type domain-containing protein</fullName>
    </recommendedName>
</protein>
<evidence type="ECO:0000256" key="8">
    <source>
        <dbReference type="ARBA" id="ARBA00023125"/>
    </source>
</evidence>
<feature type="compositionally biased region" description="Basic and acidic residues" evidence="12">
    <location>
        <begin position="170"/>
        <end position="180"/>
    </location>
</feature>
<dbReference type="VEuPathDB" id="VectorBase:AMAM016996"/>
<feature type="domain" description="C2H2-type" evidence="13">
    <location>
        <begin position="379"/>
        <end position="406"/>
    </location>
</feature>
<keyword evidence="10" id="KW-0539">Nucleus</keyword>
<dbReference type="SMART" id="SM00355">
    <property type="entry name" value="ZnF_C2H2"/>
    <property type="match status" value="8"/>
</dbReference>
<feature type="domain" description="C2H2-type" evidence="13">
    <location>
        <begin position="351"/>
        <end position="378"/>
    </location>
</feature>
<dbReference type="FunFam" id="3.30.160.60:FF:000931">
    <property type="entry name" value="zinc finger protein 697"/>
    <property type="match status" value="1"/>
</dbReference>
<dbReference type="Gene3D" id="3.30.160.60">
    <property type="entry name" value="Classic Zinc Finger"/>
    <property type="match status" value="6"/>
</dbReference>
<evidence type="ECO:0000313" key="15">
    <source>
        <dbReference type="Proteomes" id="UP000075901"/>
    </source>
</evidence>
<evidence type="ECO:0000256" key="7">
    <source>
        <dbReference type="ARBA" id="ARBA00023015"/>
    </source>
</evidence>
<evidence type="ECO:0000256" key="3">
    <source>
        <dbReference type="ARBA" id="ARBA00022723"/>
    </source>
</evidence>
<evidence type="ECO:0000256" key="12">
    <source>
        <dbReference type="SAM" id="MobiDB-lite"/>
    </source>
</evidence>
<keyword evidence="9" id="KW-0804">Transcription</keyword>
<evidence type="ECO:0000259" key="13">
    <source>
        <dbReference type="PROSITE" id="PS50157"/>
    </source>
</evidence>
<accession>A0A182T0A2</accession>
<dbReference type="InterPro" id="IPR036236">
    <property type="entry name" value="Znf_C2H2_sf"/>
</dbReference>
<evidence type="ECO:0000256" key="6">
    <source>
        <dbReference type="ARBA" id="ARBA00022833"/>
    </source>
</evidence>
<dbReference type="EnsemblMetazoa" id="AMAM016996-RA">
    <property type="protein sequence ID" value="AMAM016996-PA"/>
    <property type="gene ID" value="AMAM016996"/>
</dbReference>
<evidence type="ECO:0000256" key="4">
    <source>
        <dbReference type="ARBA" id="ARBA00022737"/>
    </source>
</evidence>
<keyword evidence="8" id="KW-0238">DNA-binding</keyword>
<dbReference type="PANTHER" id="PTHR24379:SF127">
    <property type="entry name" value="BLOODY FINGERS-RELATED"/>
    <property type="match status" value="1"/>
</dbReference>
<keyword evidence="4" id="KW-0677">Repeat</keyword>
<name>A0A182T0A2_9DIPT</name>
<evidence type="ECO:0000256" key="5">
    <source>
        <dbReference type="ARBA" id="ARBA00022771"/>
    </source>
</evidence>
<feature type="domain" description="C2H2-type" evidence="13">
    <location>
        <begin position="151"/>
        <end position="178"/>
    </location>
</feature>
<keyword evidence="6" id="KW-0862">Zinc</keyword>
<dbReference type="SUPFAM" id="SSF57667">
    <property type="entry name" value="beta-beta-alpha zinc fingers"/>
    <property type="match status" value="3"/>
</dbReference>
<feature type="domain" description="C2H2-type" evidence="13">
    <location>
        <begin position="407"/>
        <end position="434"/>
    </location>
</feature>
<dbReference type="Proteomes" id="UP000075901">
    <property type="component" value="Unassembled WGS sequence"/>
</dbReference>
<evidence type="ECO:0000256" key="11">
    <source>
        <dbReference type="PROSITE-ProRule" id="PRU00042"/>
    </source>
</evidence>
<evidence type="ECO:0000256" key="1">
    <source>
        <dbReference type="ARBA" id="ARBA00004123"/>
    </source>
</evidence>
<dbReference type="GO" id="GO:0008270">
    <property type="term" value="F:zinc ion binding"/>
    <property type="evidence" value="ECO:0007669"/>
    <property type="project" value="UniProtKB-KW"/>
</dbReference>
<evidence type="ECO:0000256" key="10">
    <source>
        <dbReference type="ARBA" id="ARBA00023242"/>
    </source>
</evidence>
<dbReference type="PROSITE" id="PS00028">
    <property type="entry name" value="ZINC_FINGER_C2H2_1"/>
    <property type="match status" value="5"/>
</dbReference>
<dbReference type="InterPro" id="IPR013087">
    <property type="entry name" value="Znf_C2H2_type"/>
</dbReference>
<dbReference type="PANTHER" id="PTHR24379">
    <property type="entry name" value="KRAB AND ZINC FINGER DOMAIN-CONTAINING"/>
    <property type="match status" value="1"/>
</dbReference>
<dbReference type="PROSITE" id="PS50157">
    <property type="entry name" value="ZINC_FINGER_C2H2_2"/>
    <property type="match status" value="7"/>
</dbReference>
<reference evidence="14" key="2">
    <citation type="submission" date="2020-05" db="UniProtKB">
        <authorList>
            <consortium name="EnsemblMetazoa"/>
        </authorList>
    </citation>
    <scope>IDENTIFICATION</scope>
    <source>
        <strain evidence="14">maculatus3</strain>
    </source>
</reference>
<sequence>MGSHTEKEICAICGTERLIFHRNLKKVKTKFSSTTVFQLLERFSERELSHLNINFVESGACNDCYAKLNEYDAAYTKALIIQQELTDLLQNGTLQVFEEPPESGRDKAPEKQDSNPIKWVPQLGQPDEIELHTNKKSSFSIAGLSGMRVSMECNVCGEVFNNINHLKLHSHGEGSEREQPSRVQMPAKETPVQSPMLVIESVKTESTTSADDLDEDLDVYLEYPGGDLYPKEEAESEEYYLSDVKEAGESADASQHQSQKSRVSHECLYCEAKFEHKSSLREHFKTNHPQNDEANVCKVCGFTTKTRAALASHYGKHLRESDLICQVCNKKFTQRASLQRHMAIHTGEKPYQCDICGKQYIHYSSFYMHSLAHKNVRSKNCTICGYTLRSNSHLIRHMRTHSGEKPYACPVCDQKFSQRYNMVQHQKTHSGALRRSDKTFNCRYCDYASARNSLLKRHLMKHHGKDMNALNEIDDNTKDDKGT</sequence>
<feature type="domain" description="C2H2-type" evidence="13">
    <location>
        <begin position="265"/>
        <end position="293"/>
    </location>
</feature>
<dbReference type="FunFam" id="3.30.160.60:FF:001498">
    <property type="entry name" value="Zinc finger protein 404"/>
    <property type="match status" value="1"/>
</dbReference>
<feature type="domain" description="C2H2-type" evidence="13">
    <location>
        <begin position="323"/>
        <end position="350"/>
    </location>
</feature>
<dbReference type="Pfam" id="PF00096">
    <property type="entry name" value="zf-C2H2"/>
    <property type="match status" value="3"/>
</dbReference>
<dbReference type="GO" id="GO:0000981">
    <property type="term" value="F:DNA-binding transcription factor activity, RNA polymerase II-specific"/>
    <property type="evidence" value="ECO:0007669"/>
    <property type="project" value="TreeGrafter"/>
</dbReference>
<evidence type="ECO:0000256" key="9">
    <source>
        <dbReference type="ARBA" id="ARBA00023163"/>
    </source>
</evidence>
<keyword evidence="7" id="KW-0805">Transcription regulation</keyword>
<feature type="domain" description="C2H2-type" evidence="13">
    <location>
        <begin position="440"/>
        <end position="467"/>
    </location>
</feature>
<dbReference type="GO" id="GO:0000977">
    <property type="term" value="F:RNA polymerase II transcription regulatory region sequence-specific DNA binding"/>
    <property type="evidence" value="ECO:0007669"/>
    <property type="project" value="TreeGrafter"/>
</dbReference>
<organism evidence="14 15">
    <name type="scientific">Anopheles maculatus</name>
    <dbReference type="NCBI Taxonomy" id="74869"/>
    <lineage>
        <taxon>Eukaryota</taxon>
        <taxon>Metazoa</taxon>
        <taxon>Ecdysozoa</taxon>
        <taxon>Arthropoda</taxon>
        <taxon>Hexapoda</taxon>
        <taxon>Insecta</taxon>
        <taxon>Pterygota</taxon>
        <taxon>Neoptera</taxon>
        <taxon>Endopterygota</taxon>
        <taxon>Diptera</taxon>
        <taxon>Nematocera</taxon>
        <taxon>Culicoidea</taxon>
        <taxon>Culicidae</taxon>
        <taxon>Anophelinae</taxon>
        <taxon>Anopheles</taxon>
        <taxon>Anopheles maculatus group</taxon>
    </lineage>
</organism>
<keyword evidence="5 11" id="KW-0863">Zinc-finger</keyword>
<feature type="region of interest" description="Disordered" evidence="12">
    <location>
        <begin position="98"/>
        <end position="119"/>
    </location>
</feature>
<comment type="subcellular location">
    <subcellularLocation>
        <location evidence="1">Nucleus</location>
    </subcellularLocation>
</comment>
<evidence type="ECO:0000313" key="14">
    <source>
        <dbReference type="EnsemblMetazoa" id="AMAM016996-PA"/>
    </source>
</evidence>
<dbReference type="AlphaFoldDB" id="A0A182T0A2"/>
<proteinExistence type="inferred from homology"/>
<dbReference type="FunFam" id="3.30.160.60:FF:000446">
    <property type="entry name" value="Zinc finger protein"/>
    <property type="match status" value="2"/>
</dbReference>
<feature type="compositionally biased region" description="Basic and acidic residues" evidence="12">
    <location>
        <begin position="102"/>
        <end position="113"/>
    </location>
</feature>
<evidence type="ECO:0000256" key="2">
    <source>
        <dbReference type="ARBA" id="ARBA00006991"/>
    </source>
</evidence>